<evidence type="ECO:0000256" key="1">
    <source>
        <dbReference type="SAM" id="MobiDB-lite"/>
    </source>
</evidence>
<feature type="compositionally biased region" description="Polar residues" evidence="1">
    <location>
        <begin position="205"/>
        <end position="224"/>
    </location>
</feature>
<name>A0A2W2BXL9_9BACT</name>
<organism evidence="2 3">
    <name type="scientific">Taibaiella soli</name>
    <dbReference type="NCBI Taxonomy" id="1649169"/>
    <lineage>
        <taxon>Bacteria</taxon>
        <taxon>Pseudomonadati</taxon>
        <taxon>Bacteroidota</taxon>
        <taxon>Chitinophagia</taxon>
        <taxon>Chitinophagales</taxon>
        <taxon>Chitinophagaceae</taxon>
        <taxon>Taibaiella</taxon>
    </lineage>
</organism>
<dbReference type="Proteomes" id="UP000248745">
    <property type="component" value="Unassembled WGS sequence"/>
</dbReference>
<feature type="region of interest" description="Disordered" evidence="1">
    <location>
        <begin position="204"/>
        <end position="229"/>
    </location>
</feature>
<evidence type="ECO:0000313" key="2">
    <source>
        <dbReference type="EMBL" id="PZF72603.1"/>
    </source>
</evidence>
<gene>
    <name evidence="2" type="ORF">DN068_12110</name>
</gene>
<accession>A0A2W2BXL9</accession>
<feature type="region of interest" description="Disordered" evidence="1">
    <location>
        <begin position="244"/>
        <end position="289"/>
    </location>
</feature>
<keyword evidence="3" id="KW-1185">Reference proteome</keyword>
<protein>
    <submittedName>
        <fullName evidence="2">Uncharacterized protein</fullName>
    </submittedName>
</protein>
<sequence>MAQEKDCFPNCNISWEMVRNERNPLWTRVNISDECRKRIDKKRQEYIDDDKSNWKYLHKVACSYQSGWVENNEGECQAGGPPPCCPVQHWHQETGSWEKFLEICRRVKYARQAELEKIYNECHNAERTPVINSFNNEYDAAVACWRFLKSENAPGNALNDFVTRLNSLHQNFAAAVASDQTAPSLKQGLDLLLVLKDQICDYQIPPQSSKTPVPPKNQSKTGHGSTEHAGNYYELQIDPDGFEKTIKHSPFAKPNDSNSHSKFWDEPSTVKNNSSGMRNNSTNPQSTVSTNLATELKTSSQEMGELLQNKEQNISYQIAIGLQQQASIATTTYEQNTLNIAAGTAVIASGIEDMIRRRQAEKAAAAEQIRQQTEQQELEQRTVNERKAFMNAIPGFSVPSPFSNFKDSTIYIYALGWDEISFSNFTVAVSEPLAVKQLSDGTWPLVSNLTEHYGKQLHFKTVKFLGYFEQTTICEAQQAEIVDQLKELGATIRILTLSVNKQNDDPTKDFWNK</sequence>
<reference evidence="2 3" key="1">
    <citation type="submission" date="2018-06" db="EMBL/GenBank/DDBJ databases">
        <title>Mucibacter soli gen. nov., sp. nov., a new member of the family Chitinophagaceae producing mucin.</title>
        <authorList>
            <person name="Kim M.-K."/>
            <person name="Park S."/>
            <person name="Kim T.-S."/>
            <person name="Joung Y."/>
            <person name="Han J.-H."/>
            <person name="Kim S.B."/>
        </authorList>
    </citation>
    <scope>NUCLEOTIDE SEQUENCE [LARGE SCALE GENOMIC DNA]</scope>
    <source>
        <strain evidence="2 3">R1-15</strain>
    </source>
</reference>
<dbReference type="AlphaFoldDB" id="A0A2W2BXL9"/>
<evidence type="ECO:0000313" key="3">
    <source>
        <dbReference type="Proteomes" id="UP000248745"/>
    </source>
</evidence>
<feature type="compositionally biased region" description="Polar residues" evidence="1">
    <location>
        <begin position="269"/>
        <end position="289"/>
    </location>
</feature>
<dbReference type="EMBL" id="QKTW01000017">
    <property type="protein sequence ID" value="PZF72603.1"/>
    <property type="molecule type" value="Genomic_DNA"/>
</dbReference>
<proteinExistence type="predicted"/>
<comment type="caution">
    <text evidence="2">The sequence shown here is derived from an EMBL/GenBank/DDBJ whole genome shotgun (WGS) entry which is preliminary data.</text>
</comment>